<dbReference type="EMBL" id="AWWV01010063">
    <property type="protein sequence ID" value="OMO81932.1"/>
    <property type="molecule type" value="Genomic_DNA"/>
</dbReference>
<name>A0A1R3IH70_COCAP</name>
<keyword evidence="1" id="KW-0732">Signal</keyword>
<feature type="signal peptide" evidence="1">
    <location>
        <begin position="1"/>
        <end position="15"/>
    </location>
</feature>
<dbReference type="Proteomes" id="UP000188268">
    <property type="component" value="Unassembled WGS sequence"/>
</dbReference>
<organism evidence="2 3">
    <name type="scientific">Corchorus capsularis</name>
    <name type="common">Jute</name>
    <dbReference type="NCBI Taxonomy" id="210143"/>
    <lineage>
        <taxon>Eukaryota</taxon>
        <taxon>Viridiplantae</taxon>
        <taxon>Streptophyta</taxon>
        <taxon>Embryophyta</taxon>
        <taxon>Tracheophyta</taxon>
        <taxon>Spermatophyta</taxon>
        <taxon>Magnoliopsida</taxon>
        <taxon>eudicotyledons</taxon>
        <taxon>Gunneridae</taxon>
        <taxon>Pentapetalae</taxon>
        <taxon>rosids</taxon>
        <taxon>malvids</taxon>
        <taxon>Malvales</taxon>
        <taxon>Malvaceae</taxon>
        <taxon>Grewioideae</taxon>
        <taxon>Apeibeae</taxon>
        <taxon>Corchorus</taxon>
    </lineage>
</organism>
<feature type="chain" id="PRO_5013317580" evidence="1">
    <location>
        <begin position="16"/>
        <end position="29"/>
    </location>
</feature>
<keyword evidence="3" id="KW-1185">Reference proteome</keyword>
<protein>
    <submittedName>
        <fullName evidence="2">Uncharacterized protein</fullName>
    </submittedName>
</protein>
<dbReference type="Gramene" id="OMO81932">
    <property type="protein sequence ID" value="OMO81932"/>
    <property type="gene ID" value="CCACVL1_12144"/>
</dbReference>
<evidence type="ECO:0000313" key="2">
    <source>
        <dbReference type="EMBL" id="OMO81932.1"/>
    </source>
</evidence>
<accession>A0A1R3IH70</accession>
<gene>
    <name evidence="2" type="ORF">CCACVL1_12144</name>
</gene>
<comment type="caution">
    <text evidence="2">The sequence shown here is derived from an EMBL/GenBank/DDBJ whole genome shotgun (WGS) entry which is preliminary data.</text>
</comment>
<dbReference type="AlphaFoldDB" id="A0A1R3IH70"/>
<reference evidence="2 3" key="1">
    <citation type="submission" date="2013-09" db="EMBL/GenBank/DDBJ databases">
        <title>Corchorus capsularis genome sequencing.</title>
        <authorList>
            <person name="Alam M."/>
            <person name="Haque M.S."/>
            <person name="Islam M.S."/>
            <person name="Emdad E.M."/>
            <person name="Islam M.M."/>
            <person name="Ahmed B."/>
            <person name="Halim A."/>
            <person name="Hossen Q.M.M."/>
            <person name="Hossain M.Z."/>
            <person name="Ahmed R."/>
            <person name="Khan M.M."/>
            <person name="Islam R."/>
            <person name="Rashid M.M."/>
            <person name="Khan S.A."/>
            <person name="Rahman M.S."/>
            <person name="Alam M."/>
        </authorList>
    </citation>
    <scope>NUCLEOTIDE SEQUENCE [LARGE SCALE GENOMIC DNA]</scope>
    <source>
        <strain evidence="3">cv. CVL-1</strain>
        <tissue evidence="2">Whole seedling</tissue>
    </source>
</reference>
<sequence length="29" mass="3053">MALALTLLLVASSDACRNPIKTIHVNDDG</sequence>
<proteinExistence type="predicted"/>
<evidence type="ECO:0000313" key="3">
    <source>
        <dbReference type="Proteomes" id="UP000188268"/>
    </source>
</evidence>
<evidence type="ECO:0000256" key="1">
    <source>
        <dbReference type="SAM" id="SignalP"/>
    </source>
</evidence>